<sequence>MKKLNLNAFSVFSRFVITAVMMCVSSQSLFAEELRFSTPVPPNHIFSKVATKFSEDLKARTHGELDIKVFPFGELGTDPENAIMVGTGALNFAVIPAAFMANSEESLNAWFLPGLFNSVQDAGDATQLPAAKKMLAELDRQGMVGLGYVFAGMRSLISVDPVNNLSDIKGKKISIFPVPIFNDWWLTFGAIPTAVPMPEIASALAINLIEVVDVDLDLISALKLYQQAPNLAMTSHMAFPGIVVVSKKWWESKSVEQRAMIRDVFAEAEAWGVKAQVMADEGNLNALKDAGVAVTHIDKSSYADNATDILNQYVKKSPIIAEFYEQVKAQK</sequence>
<dbReference type="Pfam" id="PF03480">
    <property type="entry name" value="DctP"/>
    <property type="match status" value="1"/>
</dbReference>
<protein>
    <submittedName>
        <fullName evidence="3">TRAP transporter substrate-binding protein</fullName>
    </submittedName>
</protein>
<evidence type="ECO:0000256" key="1">
    <source>
        <dbReference type="ARBA" id="ARBA00022729"/>
    </source>
</evidence>
<dbReference type="CDD" id="cd13603">
    <property type="entry name" value="PBP2_TRAP_Siap_TeaA_like"/>
    <property type="match status" value="1"/>
</dbReference>
<accession>A0ABT3KB83</accession>
<name>A0ABT3KB83_9GAMM</name>
<evidence type="ECO:0000256" key="2">
    <source>
        <dbReference type="SAM" id="SignalP"/>
    </source>
</evidence>
<feature type="signal peptide" evidence="2">
    <location>
        <begin position="1"/>
        <end position="31"/>
    </location>
</feature>
<dbReference type="Gene3D" id="3.40.190.170">
    <property type="entry name" value="Bacterial extracellular solute-binding protein, family 7"/>
    <property type="match status" value="1"/>
</dbReference>
<proteinExistence type="predicted"/>
<comment type="caution">
    <text evidence="3">The sequence shown here is derived from an EMBL/GenBank/DDBJ whole genome shotgun (WGS) entry which is preliminary data.</text>
</comment>
<evidence type="ECO:0000313" key="4">
    <source>
        <dbReference type="Proteomes" id="UP001431181"/>
    </source>
</evidence>
<dbReference type="PANTHER" id="PTHR33376:SF2">
    <property type="entry name" value="DICARBOXYLATE-BINDING PERIPLASMIC PROTEIN"/>
    <property type="match status" value="1"/>
</dbReference>
<evidence type="ECO:0000313" key="3">
    <source>
        <dbReference type="EMBL" id="MCW4627758.1"/>
    </source>
</evidence>
<dbReference type="EMBL" id="JAPEUL010000004">
    <property type="protein sequence ID" value="MCW4627758.1"/>
    <property type="molecule type" value="Genomic_DNA"/>
</dbReference>
<dbReference type="InterPro" id="IPR018389">
    <property type="entry name" value="DctP_fam"/>
</dbReference>
<keyword evidence="4" id="KW-1185">Reference proteome</keyword>
<dbReference type="PANTHER" id="PTHR33376">
    <property type="match status" value="1"/>
</dbReference>
<organism evidence="3 4">
    <name type="scientific">Marinomonas rhodophyticola</name>
    <dbReference type="NCBI Taxonomy" id="2992803"/>
    <lineage>
        <taxon>Bacteria</taxon>
        <taxon>Pseudomonadati</taxon>
        <taxon>Pseudomonadota</taxon>
        <taxon>Gammaproteobacteria</taxon>
        <taxon>Oceanospirillales</taxon>
        <taxon>Oceanospirillaceae</taxon>
        <taxon>Marinomonas</taxon>
    </lineage>
</organism>
<reference evidence="3" key="1">
    <citation type="submission" date="2022-11" db="EMBL/GenBank/DDBJ databases">
        <title>Marinomonas sp. nov., isolated from marine algae.</title>
        <authorList>
            <person name="Choi D.G."/>
            <person name="Kim J.M."/>
            <person name="Lee J.K."/>
            <person name="Baek J.H."/>
            <person name="Jeon C.O."/>
        </authorList>
    </citation>
    <scope>NUCLEOTIDE SEQUENCE</scope>
    <source>
        <strain evidence="3">KJ51-3</strain>
    </source>
</reference>
<dbReference type="InterPro" id="IPR038404">
    <property type="entry name" value="TRAP_DctP_sf"/>
</dbReference>
<dbReference type="NCBIfam" id="NF037995">
    <property type="entry name" value="TRAP_S1"/>
    <property type="match status" value="1"/>
</dbReference>
<dbReference type="Proteomes" id="UP001431181">
    <property type="component" value="Unassembled WGS sequence"/>
</dbReference>
<feature type="chain" id="PRO_5046389227" evidence="2">
    <location>
        <begin position="32"/>
        <end position="331"/>
    </location>
</feature>
<keyword evidence="1 2" id="KW-0732">Signal</keyword>
<dbReference type="RefSeq" id="WP_265216860.1">
    <property type="nucleotide sequence ID" value="NZ_JAPEUL010000004.1"/>
</dbReference>
<gene>
    <name evidence="3" type="ORF">ONZ52_01450</name>
</gene>